<sequence>MKNLLSLLLILVVSTWQSAACTTAVISGKHTKDGRPMIWKLRDTESFENKMKYFTDGKYPYIGMINSNDEKGEQVWGGSNSVGFAIMNSASFNVNMSDTTSFKDQEGKFMKLALQKCANLEEFEQLLKDRKKPMGLAAHFGVLDADGNVAFYEVNNQTFTKFDANDPAQAPNGYILRTNHSFTGKKDIGYGFIRLQTAQNIFYQADACGNMSAQTIIQNFSRCLKHPVLKRDFRKEFETVPYGQNFVNSGDLITRHGSSSMILIEGIKKGEEANMNTIWAQIGFPNTSIALPVWVKGGANLPKVLQADGGENCPLNAMAMELKNKCYPISRSAGYKYLNISELINSDKTGIIQKLEYAEKELFKFTELNQEKWRSKKVSKQDIEEFYNLLDKFTLDTYGGILDAKEYLKINK</sequence>
<feature type="chain" id="PRO_5045250390" evidence="1">
    <location>
        <begin position="20"/>
        <end position="412"/>
    </location>
</feature>
<dbReference type="Pfam" id="PF03417">
    <property type="entry name" value="AAT"/>
    <property type="match status" value="1"/>
</dbReference>
<dbReference type="Gene3D" id="3.60.60.10">
    <property type="entry name" value="Penicillin V Acylase, Chain A"/>
    <property type="match status" value="1"/>
</dbReference>
<dbReference type="Proteomes" id="UP001528920">
    <property type="component" value="Unassembled WGS sequence"/>
</dbReference>
<keyword evidence="1" id="KW-0732">Signal</keyword>
<name>A0ABT5VT93_9BACT</name>
<organism evidence="3 4">
    <name type="scientific">Paralabilibaculum antarcticum</name>
    <dbReference type="NCBI Taxonomy" id="2912572"/>
    <lineage>
        <taxon>Bacteria</taxon>
        <taxon>Pseudomonadati</taxon>
        <taxon>Bacteroidota</taxon>
        <taxon>Bacteroidia</taxon>
        <taxon>Marinilabiliales</taxon>
        <taxon>Marinifilaceae</taxon>
        <taxon>Paralabilibaculum</taxon>
    </lineage>
</organism>
<feature type="domain" description="Peptidase C45 hydrolase" evidence="2">
    <location>
        <begin position="58"/>
        <end position="181"/>
    </location>
</feature>
<dbReference type="RefSeq" id="WP_275109964.1">
    <property type="nucleotide sequence ID" value="NZ_JAKJSC010000001.1"/>
</dbReference>
<gene>
    <name evidence="3" type="ORF">L3049_11530</name>
</gene>
<comment type="caution">
    <text evidence="3">The sequence shown here is derived from an EMBL/GenBank/DDBJ whole genome shotgun (WGS) entry which is preliminary data.</text>
</comment>
<keyword evidence="4" id="KW-1185">Reference proteome</keyword>
<dbReference type="InterPro" id="IPR005079">
    <property type="entry name" value="Peptidase_C45_hydrolase"/>
</dbReference>
<accession>A0ABT5VT93</accession>
<proteinExistence type="predicted"/>
<protein>
    <submittedName>
        <fullName evidence="3">C45 family peptidase</fullName>
    </submittedName>
</protein>
<reference evidence="3 4" key="1">
    <citation type="submission" date="2022-01" db="EMBL/GenBank/DDBJ databases">
        <title>Labilibaculum sp. nov, a marine bacterium isolated from Antarctica.</title>
        <authorList>
            <person name="Dai W."/>
        </authorList>
    </citation>
    <scope>NUCLEOTIDE SEQUENCE [LARGE SCALE GENOMIC DNA]</scope>
    <source>
        <strain evidence="3 4">DW002</strain>
    </source>
</reference>
<evidence type="ECO:0000313" key="3">
    <source>
        <dbReference type="EMBL" id="MDE5418638.1"/>
    </source>
</evidence>
<dbReference type="EMBL" id="JAKJSC010000001">
    <property type="protein sequence ID" value="MDE5418638.1"/>
    <property type="molecule type" value="Genomic_DNA"/>
</dbReference>
<evidence type="ECO:0000313" key="4">
    <source>
        <dbReference type="Proteomes" id="UP001528920"/>
    </source>
</evidence>
<evidence type="ECO:0000256" key="1">
    <source>
        <dbReference type="SAM" id="SignalP"/>
    </source>
</evidence>
<evidence type="ECO:0000259" key="2">
    <source>
        <dbReference type="Pfam" id="PF03417"/>
    </source>
</evidence>
<feature type="signal peptide" evidence="1">
    <location>
        <begin position="1"/>
        <end position="19"/>
    </location>
</feature>